<dbReference type="EMBL" id="JAQNDO010000001">
    <property type="protein sequence ID" value="MDC0742606.1"/>
    <property type="molecule type" value="Genomic_DNA"/>
</dbReference>
<evidence type="ECO:0000313" key="3">
    <source>
        <dbReference type="Proteomes" id="UP001221411"/>
    </source>
</evidence>
<evidence type="ECO:0000313" key="2">
    <source>
        <dbReference type="EMBL" id="MDC0742606.1"/>
    </source>
</evidence>
<keyword evidence="1" id="KW-0812">Transmembrane</keyword>
<proteinExistence type="predicted"/>
<evidence type="ECO:0000256" key="1">
    <source>
        <dbReference type="SAM" id="Phobius"/>
    </source>
</evidence>
<keyword evidence="3" id="KW-1185">Reference proteome</keyword>
<dbReference type="RefSeq" id="WP_271917986.1">
    <property type="nucleotide sequence ID" value="NZ_JAQNDO010000001.1"/>
</dbReference>
<keyword evidence="1" id="KW-1133">Transmembrane helix</keyword>
<keyword evidence="1" id="KW-0472">Membrane</keyword>
<sequence>MNAQHQPGQQPVQGQPPIVRVTAPEPKVPTWLAAAIVTSLAGVAVVVVVRLLREEKPKGTPIAVTTPPKPGTSWYTEPRKLPDIDPEGDMMRALMAEPTFIRAVQRTRPLMADRMNTPSEGATLLALWALAHPPTWADVAPARDETSVGMVRKDSDGERGKRLCAPGQIIRIKVERLQWGAVASGSLLTDGETLIHFFALRDTGALVEDGRTRFCGVVTGNLTFSNEHGTAEGIQMVGMFDLPANRAAPK</sequence>
<reference evidence="2 3" key="1">
    <citation type="submission" date="2022-11" db="EMBL/GenBank/DDBJ databases">
        <title>Minimal conservation of predation-associated metabolite biosynthetic gene clusters underscores biosynthetic potential of Myxococcota including descriptions for ten novel species: Archangium lansinium sp. nov., Myxococcus landrumus sp. nov., Nannocystis bai.</title>
        <authorList>
            <person name="Ahearne A."/>
            <person name="Stevens C."/>
            <person name="Dowd S."/>
        </authorList>
    </citation>
    <scope>NUCLEOTIDE SEQUENCE [LARGE SCALE GENOMIC DNA]</scope>
    <source>
        <strain evidence="2 3">RJM3</strain>
    </source>
</reference>
<name>A0ABT5ELD3_9BACT</name>
<comment type="caution">
    <text evidence="2">The sequence shown here is derived from an EMBL/GenBank/DDBJ whole genome shotgun (WGS) entry which is preliminary data.</text>
</comment>
<protein>
    <submittedName>
        <fullName evidence="2">Uncharacterized protein</fullName>
    </submittedName>
</protein>
<dbReference type="Proteomes" id="UP001221411">
    <property type="component" value="Unassembled WGS sequence"/>
</dbReference>
<gene>
    <name evidence="2" type="ORF">POL67_14720</name>
</gene>
<organism evidence="2 3">
    <name type="scientific">Polyangium mundeleinium</name>
    <dbReference type="NCBI Taxonomy" id="2995306"/>
    <lineage>
        <taxon>Bacteria</taxon>
        <taxon>Pseudomonadati</taxon>
        <taxon>Myxococcota</taxon>
        <taxon>Polyangia</taxon>
        <taxon>Polyangiales</taxon>
        <taxon>Polyangiaceae</taxon>
        <taxon>Polyangium</taxon>
    </lineage>
</organism>
<feature type="transmembrane region" description="Helical" evidence="1">
    <location>
        <begin position="31"/>
        <end position="52"/>
    </location>
</feature>
<accession>A0ABT5ELD3</accession>